<sequence>MTVQTRPVTQHTAKKLEPARVVRIRAAQPGVSNARFASTGTAQRNGGAQWRDGAVRIPASSTCSWPSTGSGMAGGAAVLLDNRRRRCRRTAACDTAGDRRSRDGDGDGQGQRSKAARVHDELELEPQPHMVTPDARYPLSPDAHNAPVGEATPCDIAQGLHKEPGGKFALISGVGQCAEIALVVEVSGEERQKRLWESAWSTTGSRAVSGLFALDSLSLPAVTCSQSDRRCWRRSAQPPSRSLPHRTWR</sequence>
<organism evidence="2 3">
    <name type="scientific">Botryosphaeria dothidea</name>
    <dbReference type="NCBI Taxonomy" id="55169"/>
    <lineage>
        <taxon>Eukaryota</taxon>
        <taxon>Fungi</taxon>
        <taxon>Dikarya</taxon>
        <taxon>Ascomycota</taxon>
        <taxon>Pezizomycotina</taxon>
        <taxon>Dothideomycetes</taxon>
        <taxon>Dothideomycetes incertae sedis</taxon>
        <taxon>Botryosphaeriales</taxon>
        <taxon>Botryosphaeriaceae</taxon>
        <taxon>Botryosphaeria</taxon>
    </lineage>
</organism>
<feature type="region of interest" description="Disordered" evidence="1">
    <location>
        <begin position="91"/>
        <end position="122"/>
    </location>
</feature>
<evidence type="ECO:0000313" key="2">
    <source>
        <dbReference type="EMBL" id="KAF4307989.1"/>
    </source>
</evidence>
<protein>
    <submittedName>
        <fullName evidence="2">Uncharacterized protein</fullName>
    </submittedName>
</protein>
<name>A0A8H4N226_9PEZI</name>
<dbReference type="Proteomes" id="UP000572817">
    <property type="component" value="Unassembled WGS sequence"/>
</dbReference>
<gene>
    <name evidence="2" type="ORF">GTA08_BOTSDO04684</name>
</gene>
<evidence type="ECO:0000256" key="1">
    <source>
        <dbReference type="SAM" id="MobiDB-lite"/>
    </source>
</evidence>
<reference evidence="2" key="1">
    <citation type="submission" date="2020-04" db="EMBL/GenBank/DDBJ databases">
        <title>Genome Assembly and Annotation of Botryosphaeria dothidea sdau 11-99, a Latent Pathogen of Apple Fruit Ring Rot in China.</title>
        <authorList>
            <person name="Yu C."/>
            <person name="Diao Y."/>
            <person name="Lu Q."/>
            <person name="Zhao J."/>
            <person name="Cui S."/>
            <person name="Peng C."/>
            <person name="He B."/>
            <person name="Liu H."/>
        </authorList>
    </citation>
    <scope>NUCLEOTIDE SEQUENCE [LARGE SCALE GENOMIC DNA]</scope>
    <source>
        <strain evidence="2">Sdau11-99</strain>
    </source>
</reference>
<feature type="compositionally biased region" description="Basic and acidic residues" evidence="1">
    <location>
        <begin position="96"/>
        <end position="105"/>
    </location>
</feature>
<dbReference type="EMBL" id="WWBZ02000022">
    <property type="protein sequence ID" value="KAF4307989.1"/>
    <property type="molecule type" value="Genomic_DNA"/>
</dbReference>
<accession>A0A8H4N226</accession>
<evidence type="ECO:0000313" key="3">
    <source>
        <dbReference type="Proteomes" id="UP000572817"/>
    </source>
</evidence>
<dbReference type="AlphaFoldDB" id="A0A8H4N226"/>
<keyword evidence="3" id="KW-1185">Reference proteome</keyword>
<proteinExistence type="predicted"/>
<comment type="caution">
    <text evidence="2">The sequence shown here is derived from an EMBL/GenBank/DDBJ whole genome shotgun (WGS) entry which is preliminary data.</text>
</comment>